<organism evidence="10 11">
    <name type="scientific">Orchesella dallaii</name>
    <dbReference type="NCBI Taxonomy" id="48710"/>
    <lineage>
        <taxon>Eukaryota</taxon>
        <taxon>Metazoa</taxon>
        <taxon>Ecdysozoa</taxon>
        <taxon>Arthropoda</taxon>
        <taxon>Hexapoda</taxon>
        <taxon>Collembola</taxon>
        <taxon>Entomobryomorpha</taxon>
        <taxon>Entomobryoidea</taxon>
        <taxon>Orchesellidae</taxon>
        <taxon>Orchesellinae</taxon>
        <taxon>Orchesella</taxon>
    </lineage>
</organism>
<evidence type="ECO:0000256" key="5">
    <source>
        <dbReference type="ARBA" id="ARBA00022989"/>
    </source>
</evidence>
<gene>
    <name evidence="10" type="ORF">ODALV1_LOCUS27176</name>
</gene>
<sequence length="769" mass="85585">MSESGVKLTSVNNVNLSFDMEPEKLQLPQIIINDCGLLMQNDLKGGGDFLGTQIISKYEKLEQRPVAIRIRNVVKYYQPGVPTLDHLNMTVHEGTIYTLLGSSGCGKTTLLSCTIGLQNVDSGDIRVFGCEPGAKESGVPGKLVGYMPQEISLYPSLSIQELLEYYGMLYGMSDDETQERTKFLIQLLELPVPSRRVGTLSGGQKRRVSFAVSLLPDPPLLILDEPTVGVDPLLRESIWDHLVDLVSRKKTTVIITTHYVEEARKSDMIGLMRNGRLLVEKSPQSLLEEHSTALLSPIVLKLCRDDSCMNLQAITNNNKNTTLNAIPNNLSMMNNKINFNSGENEVLSVQRYTRNISKAKQTKNHLMAMIKKNTMLISRNYLFLSFLICVPAIQACLFCLAVGNDPKPLPFGVVNEDVNITHPCLPTGEDEGVCLIENLSCQYIDKIPIDHISLSFYPSAKEAKESLLMGRIWGYMMFPQNYSQNFFLRATSGSQFFDNETFAGSNIIFEMDATSKQITATLIKVFGDTYKSFSQHLLRGCGYDERLADVPMQFLPPVYGDYSAGFRDFLAPSLVLGILFFFPILSSSMQCIREKKQGTLERTEIAGVRTWEILAAYSVTESVIVLLQTALGFLIMAVVFQISVKGSVALVVALCMLIGLSGVSVGFLIGSFCREETEAALLSMAVFFPNFILAGMFWPLEGLPRILQYFAYVLPCTLASDSVRSIVNRGWGFTHPKVWPGFAVTFAWIAAYWILTLILQKITSVRRRG</sequence>
<keyword evidence="6 7" id="KW-0472">Membrane</keyword>
<dbReference type="Pfam" id="PF00005">
    <property type="entry name" value="ABC_tran"/>
    <property type="match status" value="1"/>
</dbReference>
<dbReference type="InterPro" id="IPR003439">
    <property type="entry name" value="ABC_transporter-like_ATP-bd"/>
</dbReference>
<evidence type="ECO:0008006" key="12">
    <source>
        <dbReference type="Google" id="ProtNLM"/>
    </source>
</evidence>
<keyword evidence="5 7" id="KW-1133">Transmembrane helix</keyword>
<dbReference type="InterPro" id="IPR027417">
    <property type="entry name" value="P-loop_NTPase"/>
</dbReference>
<dbReference type="Pfam" id="PF12698">
    <property type="entry name" value="ABC2_membrane_3"/>
    <property type="match status" value="1"/>
</dbReference>
<feature type="transmembrane region" description="Helical" evidence="7">
    <location>
        <begin position="381"/>
        <end position="403"/>
    </location>
</feature>
<protein>
    <recommendedName>
        <fullName evidence="12">ABC transporter G family member 23</fullName>
    </recommendedName>
</protein>
<evidence type="ECO:0000256" key="4">
    <source>
        <dbReference type="ARBA" id="ARBA00022840"/>
    </source>
</evidence>
<feature type="transmembrane region" description="Helical" evidence="7">
    <location>
        <begin position="613"/>
        <end position="642"/>
    </location>
</feature>
<comment type="caution">
    <text evidence="10">The sequence shown here is derived from an EMBL/GenBank/DDBJ whole genome shotgun (WGS) entry which is preliminary data.</text>
</comment>
<feature type="transmembrane region" description="Helical" evidence="7">
    <location>
        <begin position="648"/>
        <end position="669"/>
    </location>
</feature>
<evidence type="ECO:0000256" key="3">
    <source>
        <dbReference type="ARBA" id="ARBA00022741"/>
    </source>
</evidence>
<dbReference type="Proteomes" id="UP001642540">
    <property type="component" value="Unassembled WGS sequence"/>
</dbReference>
<keyword evidence="11" id="KW-1185">Reference proteome</keyword>
<dbReference type="PROSITE" id="PS00211">
    <property type="entry name" value="ABC_TRANSPORTER_1"/>
    <property type="match status" value="1"/>
</dbReference>
<feature type="transmembrane region" description="Helical" evidence="7">
    <location>
        <begin position="569"/>
        <end position="592"/>
    </location>
</feature>
<evidence type="ECO:0000256" key="2">
    <source>
        <dbReference type="ARBA" id="ARBA00022692"/>
    </source>
</evidence>
<feature type="domain" description="ABC transporter" evidence="8">
    <location>
        <begin position="68"/>
        <end position="299"/>
    </location>
</feature>
<keyword evidence="4" id="KW-0067">ATP-binding</keyword>
<comment type="subcellular location">
    <subcellularLocation>
        <location evidence="1">Membrane</location>
        <topology evidence="1">Multi-pass membrane protein</topology>
    </subcellularLocation>
</comment>
<dbReference type="SUPFAM" id="SSF52540">
    <property type="entry name" value="P-loop containing nucleoside triphosphate hydrolases"/>
    <property type="match status" value="1"/>
</dbReference>
<feature type="domain" description="ABC transmembrane type-2" evidence="9">
    <location>
        <begin position="523"/>
        <end position="763"/>
    </location>
</feature>
<dbReference type="InterPro" id="IPR017871">
    <property type="entry name" value="ABC_transporter-like_CS"/>
</dbReference>
<evidence type="ECO:0000259" key="8">
    <source>
        <dbReference type="PROSITE" id="PS50893"/>
    </source>
</evidence>
<evidence type="ECO:0000313" key="10">
    <source>
        <dbReference type="EMBL" id="CAL8138000.1"/>
    </source>
</evidence>
<dbReference type="PANTHER" id="PTHR43038">
    <property type="entry name" value="ATP-BINDING CASSETTE, SUB-FAMILY H, MEMBER 1"/>
    <property type="match status" value="1"/>
</dbReference>
<dbReference type="PROSITE" id="PS50893">
    <property type="entry name" value="ABC_TRANSPORTER_2"/>
    <property type="match status" value="1"/>
</dbReference>
<feature type="transmembrane region" description="Helical" evidence="7">
    <location>
        <begin position="681"/>
        <end position="700"/>
    </location>
</feature>
<evidence type="ECO:0000256" key="6">
    <source>
        <dbReference type="ARBA" id="ARBA00023136"/>
    </source>
</evidence>
<reference evidence="10 11" key="1">
    <citation type="submission" date="2024-08" db="EMBL/GenBank/DDBJ databases">
        <authorList>
            <person name="Cucini C."/>
            <person name="Frati F."/>
        </authorList>
    </citation>
    <scope>NUCLEOTIDE SEQUENCE [LARGE SCALE GENOMIC DNA]</scope>
</reference>
<dbReference type="PROSITE" id="PS51012">
    <property type="entry name" value="ABC_TM2"/>
    <property type="match status" value="1"/>
</dbReference>
<keyword evidence="3" id="KW-0547">Nucleotide-binding</keyword>
<dbReference type="InterPro" id="IPR047817">
    <property type="entry name" value="ABC2_TM_bact-type"/>
</dbReference>
<accession>A0ABP1RWY4</accession>
<name>A0ABP1RWY4_9HEXA</name>
<dbReference type="SMART" id="SM00382">
    <property type="entry name" value="AAA"/>
    <property type="match status" value="1"/>
</dbReference>
<evidence type="ECO:0000256" key="1">
    <source>
        <dbReference type="ARBA" id="ARBA00004141"/>
    </source>
</evidence>
<evidence type="ECO:0000313" key="11">
    <source>
        <dbReference type="Proteomes" id="UP001642540"/>
    </source>
</evidence>
<feature type="transmembrane region" description="Helical" evidence="7">
    <location>
        <begin position="738"/>
        <end position="759"/>
    </location>
</feature>
<evidence type="ECO:0000259" key="9">
    <source>
        <dbReference type="PROSITE" id="PS51012"/>
    </source>
</evidence>
<dbReference type="PANTHER" id="PTHR43038:SF3">
    <property type="entry name" value="ABC TRANSPORTER G FAMILY MEMBER 20 ISOFORM X1"/>
    <property type="match status" value="1"/>
</dbReference>
<dbReference type="InterPro" id="IPR013525">
    <property type="entry name" value="ABC2_TM"/>
</dbReference>
<keyword evidence="2 7" id="KW-0812">Transmembrane</keyword>
<dbReference type="InterPro" id="IPR003593">
    <property type="entry name" value="AAA+_ATPase"/>
</dbReference>
<proteinExistence type="predicted"/>
<dbReference type="Gene3D" id="3.40.50.300">
    <property type="entry name" value="P-loop containing nucleotide triphosphate hydrolases"/>
    <property type="match status" value="1"/>
</dbReference>
<evidence type="ECO:0000256" key="7">
    <source>
        <dbReference type="SAM" id="Phobius"/>
    </source>
</evidence>
<dbReference type="EMBL" id="CAXLJM020000121">
    <property type="protein sequence ID" value="CAL8138000.1"/>
    <property type="molecule type" value="Genomic_DNA"/>
</dbReference>